<keyword evidence="3" id="KW-0460">Magnesium</keyword>
<name>A0A9J6GRH7_HAELO</name>
<evidence type="ECO:0000256" key="3">
    <source>
        <dbReference type="ARBA" id="ARBA00022842"/>
    </source>
</evidence>
<dbReference type="EMBL" id="JABSTR010000008">
    <property type="protein sequence ID" value="KAH9377336.1"/>
    <property type="molecule type" value="Genomic_DNA"/>
</dbReference>
<dbReference type="GO" id="GO:0016829">
    <property type="term" value="F:lyase activity"/>
    <property type="evidence" value="ECO:0007669"/>
    <property type="project" value="UniProtKB-KW"/>
</dbReference>
<proteinExistence type="predicted"/>
<evidence type="ECO:0000256" key="1">
    <source>
        <dbReference type="ARBA" id="ARBA00000110"/>
    </source>
</evidence>
<dbReference type="VEuPathDB" id="VectorBase:HLOH_049604"/>
<evidence type="ECO:0000313" key="6">
    <source>
        <dbReference type="EMBL" id="KAH9377336.1"/>
    </source>
</evidence>
<evidence type="ECO:0000313" key="7">
    <source>
        <dbReference type="Proteomes" id="UP000821853"/>
    </source>
</evidence>
<keyword evidence="5" id="KW-0456">Lyase</keyword>
<keyword evidence="4" id="KW-1015">Disulfide bond</keyword>
<dbReference type="GO" id="GO:0008081">
    <property type="term" value="F:phosphoric diester hydrolase activity"/>
    <property type="evidence" value="ECO:0007669"/>
    <property type="project" value="InterPro"/>
</dbReference>
<reference evidence="6 7" key="1">
    <citation type="journal article" date="2020" name="Cell">
        <title>Large-Scale Comparative Analyses of Tick Genomes Elucidate Their Genetic Diversity and Vector Capacities.</title>
        <authorList>
            <consortium name="Tick Genome and Microbiome Consortium (TIGMIC)"/>
            <person name="Jia N."/>
            <person name="Wang J."/>
            <person name="Shi W."/>
            <person name="Du L."/>
            <person name="Sun Y."/>
            <person name="Zhan W."/>
            <person name="Jiang J.F."/>
            <person name="Wang Q."/>
            <person name="Zhang B."/>
            <person name="Ji P."/>
            <person name="Bell-Sakyi L."/>
            <person name="Cui X.M."/>
            <person name="Yuan T.T."/>
            <person name="Jiang B.G."/>
            <person name="Yang W.F."/>
            <person name="Lam T.T."/>
            <person name="Chang Q.C."/>
            <person name="Ding S.J."/>
            <person name="Wang X.J."/>
            <person name="Zhu J.G."/>
            <person name="Ruan X.D."/>
            <person name="Zhao L."/>
            <person name="Wei J.T."/>
            <person name="Ye R.Z."/>
            <person name="Que T.C."/>
            <person name="Du C.H."/>
            <person name="Zhou Y.H."/>
            <person name="Cheng J.X."/>
            <person name="Dai P.F."/>
            <person name="Guo W.B."/>
            <person name="Han X.H."/>
            <person name="Huang E.J."/>
            <person name="Li L.F."/>
            <person name="Wei W."/>
            <person name="Gao Y.C."/>
            <person name="Liu J.Z."/>
            <person name="Shao H.Z."/>
            <person name="Wang X."/>
            <person name="Wang C.C."/>
            <person name="Yang T.C."/>
            <person name="Huo Q.B."/>
            <person name="Li W."/>
            <person name="Chen H.Y."/>
            <person name="Chen S.E."/>
            <person name="Zhou L.G."/>
            <person name="Ni X.B."/>
            <person name="Tian J.H."/>
            <person name="Sheng Y."/>
            <person name="Liu T."/>
            <person name="Pan Y.S."/>
            <person name="Xia L.Y."/>
            <person name="Li J."/>
            <person name="Zhao F."/>
            <person name="Cao W.C."/>
        </authorList>
    </citation>
    <scope>NUCLEOTIDE SEQUENCE [LARGE SCALE GENOMIC DNA]</scope>
    <source>
        <strain evidence="6">HaeL-2018</strain>
    </source>
</reference>
<evidence type="ECO:0000256" key="2">
    <source>
        <dbReference type="ARBA" id="ARBA00022723"/>
    </source>
</evidence>
<dbReference type="GO" id="GO:0046872">
    <property type="term" value="F:metal ion binding"/>
    <property type="evidence" value="ECO:0007669"/>
    <property type="project" value="UniProtKB-KW"/>
</dbReference>
<accession>A0A9J6GRH7</accession>
<evidence type="ECO:0000256" key="5">
    <source>
        <dbReference type="ARBA" id="ARBA00023239"/>
    </source>
</evidence>
<dbReference type="OrthoDB" id="1058301at2759"/>
<comment type="catalytic activity">
    <reaction evidence="1">
        <text>an N-(acyl)-sphingosylphosphoethanolamine = an N-(acyl)-sphingosyl-1,3-cyclic phosphate + ethanolamine</text>
        <dbReference type="Rhea" id="RHEA:60648"/>
        <dbReference type="ChEBI" id="CHEBI:57603"/>
        <dbReference type="ChEBI" id="CHEBI:143891"/>
        <dbReference type="ChEBI" id="CHEBI:143892"/>
    </reaction>
</comment>
<keyword evidence="2" id="KW-0479">Metal-binding</keyword>
<protein>
    <submittedName>
        <fullName evidence="6">Uncharacterized protein</fullName>
    </submittedName>
</protein>
<dbReference type="GO" id="GO:0006629">
    <property type="term" value="P:lipid metabolic process"/>
    <property type="evidence" value="ECO:0007669"/>
    <property type="project" value="InterPro"/>
</dbReference>
<evidence type="ECO:0000256" key="4">
    <source>
        <dbReference type="ARBA" id="ARBA00023157"/>
    </source>
</evidence>
<dbReference type="InterPro" id="IPR017946">
    <property type="entry name" value="PLC-like_Pdiesterase_TIM-brl"/>
</dbReference>
<dbReference type="AlphaFoldDB" id="A0A9J6GRH7"/>
<sequence length="253" mass="28247">MVHALDTAKHRWAGLSSRESSVDIDSRIENTADEDDRLASPNLLHLGSRSLKAAETPPQDDNLLLLLTVAAEQRPFFVIGHMANSVDEVDSFVEKGSNAVETDVRFTANGTVTRVHHGFPCDCLRNCSHEAKFKGKLLFLFLDLKTSDIDEAYKYQAGVDLSTKLTEHLWRNGFEFGDFKSPSENEEAFAELGIDGHRWQGDGVTNCLVDFLGDFKLPEIVACRDGQSTDCDYVDKAYAWTVDTPRTIETMIK</sequence>
<dbReference type="Proteomes" id="UP000821853">
    <property type="component" value="Unassembled WGS sequence"/>
</dbReference>
<dbReference type="OMA" id="ITERRWK"/>
<organism evidence="6 7">
    <name type="scientific">Haemaphysalis longicornis</name>
    <name type="common">Bush tick</name>
    <dbReference type="NCBI Taxonomy" id="44386"/>
    <lineage>
        <taxon>Eukaryota</taxon>
        <taxon>Metazoa</taxon>
        <taxon>Ecdysozoa</taxon>
        <taxon>Arthropoda</taxon>
        <taxon>Chelicerata</taxon>
        <taxon>Arachnida</taxon>
        <taxon>Acari</taxon>
        <taxon>Parasitiformes</taxon>
        <taxon>Ixodida</taxon>
        <taxon>Ixodoidea</taxon>
        <taxon>Ixodidae</taxon>
        <taxon>Haemaphysalinae</taxon>
        <taxon>Haemaphysalis</taxon>
    </lineage>
</organism>
<dbReference type="Gene3D" id="3.20.20.190">
    <property type="entry name" value="Phosphatidylinositol (PI) phosphodiesterase"/>
    <property type="match status" value="2"/>
</dbReference>
<comment type="caution">
    <text evidence="6">The sequence shown here is derived from an EMBL/GenBank/DDBJ whole genome shotgun (WGS) entry which is preliminary data.</text>
</comment>
<keyword evidence="7" id="KW-1185">Reference proteome</keyword>
<gene>
    <name evidence="6" type="ORF">HPB48_016704</name>
</gene>